<evidence type="ECO:0000256" key="1">
    <source>
        <dbReference type="ARBA" id="ARBA00002777"/>
    </source>
</evidence>
<dbReference type="NCBIfam" id="TIGR01371">
    <property type="entry name" value="met_syn_B12ind"/>
    <property type="match status" value="1"/>
</dbReference>
<dbReference type="EMBL" id="CAKLDI010000001">
    <property type="protein sequence ID" value="CAH0533809.1"/>
    <property type="molecule type" value="Genomic_DNA"/>
</dbReference>
<accession>A0ABM8ZU23</accession>
<dbReference type="EC" id="2.1.1.14" evidence="10"/>
<dbReference type="InterPro" id="IPR002629">
    <property type="entry name" value="Met_Synth_C/arc"/>
</dbReference>
<keyword evidence="10" id="KW-0677">Repeat</keyword>
<reference evidence="13" key="1">
    <citation type="submission" date="2021-11" db="EMBL/GenBank/DDBJ databases">
        <authorList>
            <person name="Rodrigo-Torres L."/>
            <person name="Arahal R. D."/>
            <person name="Lucena T."/>
        </authorList>
    </citation>
    <scope>NUCLEOTIDE SEQUENCE</scope>
    <source>
        <strain evidence="13">CECT 7929</strain>
    </source>
</reference>
<feature type="domain" description="Cobalamin-independent methionine synthase MetE C-terminal/archaeal" evidence="11">
    <location>
        <begin position="428"/>
        <end position="751"/>
    </location>
</feature>
<feature type="domain" description="Cobalamin-independent methionine synthase MetE N-terminal" evidence="12">
    <location>
        <begin position="5"/>
        <end position="311"/>
    </location>
</feature>
<dbReference type="Proteomes" id="UP000838672">
    <property type="component" value="Unassembled WGS sequence"/>
</dbReference>
<dbReference type="Pfam" id="PF01717">
    <property type="entry name" value="Meth_synt_2"/>
    <property type="match status" value="1"/>
</dbReference>
<dbReference type="RefSeq" id="WP_237466227.1">
    <property type="nucleotide sequence ID" value="NZ_CAKLDI010000001.1"/>
</dbReference>
<dbReference type="InterPro" id="IPR006276">
    <property type="entry name" value="Cobalamin-indep_Met_synthase"/>
</dbReference>
<dbReference type="PANTHER" id="PTHR30519">
    <property type="entry name" value="5-METHYLTETRAHYDROPTEROYLTRIGLUTAMATE--HOMOCYSTEINE METHYLTRANSFERASE"/>
    <property type="match status" value="1"/>
</dbReference>
<dbReference type="Gene3D" id="3.20.20.210">
    <property type="match status" value="2"/>
</dbReference>
<keyword evidence="4 10" id="KW-0489">Methyltransferase</keyword>
<organism evidence="13 14">
    <name type="scientific">Vibrio stylophorae</name>
    <dbReference type="NCBI Taxonomy" id="659351"/>
    <lineage>
        <taxon>Bacteria</taxon>
        <taxon>Pseudomonadati</taxon>
        <taxon>Pseudomonadota</taxon>
        <taxon>Gammaproteobacteria</taxon>
        <taxon>Vibrionales</taxon>
        <taxon>Vibrionaceae</taxon>
        <taxon>Vibrio</taxon>
    </lineage>
</organism>
<evidence type="ECO:0000256" key="6">
    <source>
        <dbReference type="ARBA" id="ARBA00022679"/>
    </source>
</evidence>
<dbReference type="NCBIfam" id="NF003556">
    <property type="entry name" value="PRK05222.1"/>
    <property type="match status" value="1"/>
</dbReference>
<dbReference type="GO" id="GO:0032259">
    <property type="term" value="P:methylation"/>
    <property type="evidence" value="ECO:0007669"/>
    <property type="project" value="UniProtKB-KW"/>
</dbReference>
<evidence type="ECO:0000313" key="13">
    <source>
        <dbReference type="EMBL" id="CAH0533809.1"/>
    </source>
</evidence>
<evidence type="ECO:0000256" key="5">
    <source>
        <dbReference type="ARBA" id="ARBA00022605"/>
    </source>
</evidence>
<keyword evidence="5 10" id="KW-0028">Amino-acid biosynthesis</keyword>
<dbReference type="CDD" id="cd03311">
    <property type="entry name" value="CIMS_C_terminal_like"/>
    <property type="match status" value="1"/>
</dbReference>
<dbReference type="GO" id="GO:0003871">
    <property type="term" value="F:5-methyltetrahydropteroyltriglutamate-homocysteine S-methyltransferase activity"/>
    <property type="evidence" value="ECO:0007669"/>
    <property type="project" value="UniProtKB-EC"/>
</dbReference>
<dbReference type="SUPFAM" id="SSF51726">
    <property type="entry name" value="UROD/MetE-like"/>
    <property type="match status" value="2"/>
</dbReference>
<feature type="binding site" evidence="10">
    <location>
        <position position="601"/>
    </location>
    <ligand>
        <name>L-homocysteine</name>
        <dbReference type="ChEBI" id="CHEBI:58199"/>
    </ligand>
</feature>
<protein>
    <recommendedName>
        <fullName evidence="10">5-methyltetrahydropteroyltriglutamate--homocysteine methyltransferase</fullName>
        <ecNumber evidence="10">2.1.1.14</ecNumber>
    </recommendedName>
    <alternativeName>
        <fullName evidence="10">Cobalamin-independent methionine synthase</fullName>
    </alternativeName>
    <alternativeName>
        <fullName evidence="10">Methionine synthase, vitamin-B12 independent isozyme</fullName>
    </alternativeName>
</protein>
<dbReference type="Pfam" id="PF08267">
    <property type="entry name" value="Meth_synt_1"/>
    <property type="match status" value="1"/>
</dbReference>
<keyword evidence="6 10" id="KW-0808">Transferase</keyword>
<feature type="binding site" evidence="10">
    <location>
        <position position="115"/>
    </location>
    <ligand>
        <name>5-methyltetrahydropteroyltri-L-glutamate</name>
        <dbReference type="ChEBI" id="CHEBI:58207"/>
    </ligand>
</feature>
<gene>
    <name evidence="10 13" type="primary">metE</name>
    <name evidence="13" type="ORF">VST7929_01684</name>
</gene>
<feature type="binding site" evidence="10">
    <location>
        <begin position="433"/>
        <end position="435"/>
    </location>
    <ligand>
        <name>L-methionine</name>
        <dbReference type="ChEBI" id="CHEBI:57844"/>
    </ligand>
</feature>
<comment type="caution">
    <text evidence="13">The sequence shown here is derived from an EMBL/GenBank/DDBJ whole genome shotgun (WGS) entry which is preliminary data.</text>
</comment>
<comment type="similarity">
    <text evidence="3 10">Belongs to the vitamin-B12 independent methionine synthase family.</text>
</comment>
<evidence type="ECO:0000313" key="14">
    <source>
        <dbReference type="Proteomes" id="UP000838672"/>
    </source>
</evidence>
<feature type="binding site" evidence="10">
    <location>
        <position position="601"/>
    </location>
    <ligand>
        <name>L-methionine</name>
        <dbReference type="ChEBI" id="CHEBI:57844"/>
    </ligand>
</feature>
<evidence type="ECO:0000256" key="4">
    <source>
        <dbReference type="ARBA" id="ARBA00022603"/>
    </source>
</evidence>
<evidence type="ECO:0000256" key="10">
    <source>
        <dbReference type="HAMAP-Rule" id="MF_00172"/>
    </source>
</evidence>
<dbReference type="InterPro" id="IPR038071">
    <property type="entry name" value="UROD/MetE-like_sf"/>
</dbReference>
<keyword evidence="9 10" id="KW-0486">Methionine biosynthesis</keyword>
<comment type="cofactor">
    <cofactor evidence="10">
        <name>Zn(2+)</name>
        <dbReference type="ChEBI" id="CHEBI:29105"/>
    </cofactor>
    <text evidence="10">Binds 1 zinc ion per subunit.</text>
</comment>
<evidence type="ECO:0000256" key="2">
    <source>
        <dbReference type="ARBA" id="ARBA00004681"/>
    </source>
</evidence>
<evidence type="ECO:0000259" key="11">
    <source>
        <dbReference type="Pfam" id="PF01717"/>
    </source>
</evidence>
<keyword evidence="8 10" id="KW-0862">Zinc</keyword>
<sequence>MAITTHILGYPRIGKKRELKFALESYWRGESSQAELEAVGQELRARHWQEQQDAGLSFVTAGDFAWYDHVLTTSLLLGHVPARHGEGHPDLNTLFRIGRGQSPCGCCAAASDMTKWFNTNYHYIVPEFHQDDSFDVQWPQLFNEIQEAQKSGHQVKPVLLGPITYLWLGKTQGGEFDKLELLPRLLSAYQKILARLKKLGVEWLQIDEPALVQELPEAWLKATNLAYQTLHGDVKLLLTTYFDHITHQLETIKALRVDGLHIDVAAAPEQLNAVAAAIPSDWVLSVGVVNGRNVWRADLANWYQTLAPIAAEKGDRFWLASSCSLLHSPMDLAQEQKLDAETQSWFSFAKQKLSEITLLAKALSGDPQAIEACKAHSAPLRQREQATHIHHPEVAARVAAITAQDAKRSLPFAERAKLQRSALNLPLLPTTTIGSFPQTDAIRINRRDFKAGKKTEQAYNQAIQQEIADVIARQEALDLDVLVHGEAERNDMVEYFAEHLNGFALTQFGWVQSYGSRCVKPGIVVGDITRDGPMTLDWIKYAQSLTSKHVKGMLTGPVTILCWTFPREDVSRQTIAEQLALVLKDEVADLQDAGINIIQIDEPAIREGMPLKHSDWSNYLQWAVAAFGISASSAKPETQIHTHMCYSEFNEIIDSVAALDADVITIETSRSAMELLTAFEAFEYPNEIGPGVYDIHSPNVPAVEQIEDLLEKAKSRIPLERLWVNPDCGLKTRGWEETQSALTNMVTAAKNLRQRWQ</sequence>
<name>A0ABM8ZU23_9VIBR</name>
<evidence type="ECO:0000259" key="12">
    <source>
        <dbReference type="Pfam" id="PF08267"/>
    </source>
</evidence>
<feature type="active site" description="Proton donor" evidence="10">
    <location>
        <position position="696"/>
    </location>
</feature>
<feature type="binding site" evidence="10">
    <location>
        <position position="486"/>
    </location>
    <ligand>
        <name>L-homocysteine</name>
        <dbReference type="ChEBI" id="CHEBI:58199"/>
    </ligand>
</feature>
<feature type="binding site" evidence="10">
    <location>
        <begin position="517"/>
        <end position="518"/>
    </location>
    <ligand>
        <name>5-methyltetrahydropteroyltri-L-glutamate</name>
        <dbReference type="ChEBI" id="CHEBI:58207"/>
    </ligand>
</feature>
<dbReference type="HAMAP" id="MF_00172">
    <property type="entry name" value="Meth_synth"/>
    <property type="match status" value="1"/>
</dbReference>
<comment type="pathway">
    <text evidence="2 10">Amino-acid biosynthesis; L-methionine biosynthesis via de novo pathway; L-methionine from L-homocysteine (MetE route): step 1/1.</text>
</comment>
<feature type="binding site" evidence="10">
    <location>
        <position position="486"/>
    </location>
    <ligand>
        <name>L-methionine</name>
        <dbReference type="ChEBI" id="CHEBI:57844"/>
    </ligand>
</feature>
<keyword evidence="7 10" id="KW-0479">Metal-binding</keyword>
<feature type="binding site" evidence="10">
    <location>
        <position position="667"/>
    </location>
    <ligand>
        <name>Zn(2+)</name>
        <dbReference type="ChEBI" id="CHEBI:29105"/>
        <note>catalytic</note>
    </ligand>
</feature>
<comment type="function">
    <text evidence="1 10">Catalyzes the transfer of a methyl group from 5-methyltetrahydrofolate to homocysteine resulting in methionine formation.</text>
</comment>
<dbReference type="CDD" id="cd03312">
    <property type="entry name" value="CIMS_N_terminal_like"/>
    <property type="match status" value="1"/>
</dbReference>
<keyword evidence="14" id="KW-1185">Reference proteome</keyword>
<dbReference type="InterPro" id="IPR013215">
    <property type="entry name" value="Cbl-indep_Met_Synth_N"/>
</dbReference>
<dbReference type="PIRSF" id="PIRSF000382">
    <property type="entry name" value="MeTrfase_B12_ind"/>
    <property type="match status" value="1"/>
</dbReference>
<feature type="binding site" evidence="10">
    <location>
        <begin position="17"/>
        <end position="20"/>
    </location>
    <ligand>
        <name>5-methyltetrahydropteroyltri-L-glutamate</name>
        <dbReference type="ChEBI" id="CHEBI:58207"/>
    </ligand>
</feature>
<evidence type="ECO:0000256" key="3">
    <source>
        <dbReference type="ARBA" id="ARBA00009553"/>
    </source>
</evidence>
<feature type="binding site" evidence="10">
    <location>
        <begin position="433"/>
        <end position="435"/>
    </location>
    <ligand>
        <name>L-homocysteine</name>
        <dbReference type="ChEBI" id="CHEBI:58199"/>
    </ligand>
</feature>
<feature type="binding site" evidence="10">
    <location>
        <position position="607"/>
    </location>
    <ligand>
        <name>5-methyltetrahydropteroyltri-L-glutamate</name>
        <dbReference type="ChEBI" id="CHEBI:58207"/>
    </ligand>
</feature>
<feature type="binding site" evidence="10">
    <location>
        <position position="728"/>
    </location>
    <ligand>
        <name>Zn(2+)</name>
        <dbReference type="ChEBI" id="CHEBI:29105"/>
        <note>catalytic</note>
    </ligand>
</feature>
<evidence type="ECO:0000256" key="7">
    <source>
        <dbReference type="ARBA" id="ARBA00022723"/>
    </source>
</evidence>
<evidence type="ECO:0000256" key="8">
    <source>
        <dbReference type="ARBA" id="ARBA00022833"/>
    </source>
</evidence>
<feature type="binding site" evidence="10">
    <location>
        <position position="563"/>
    </location>
    <ligand>
        <name>5-methyltetrahydropteroyltri-L-glutamate</name>
        <dbReference type="ChEBI" id="CHEBI:58207"/>
    </ligand>
</feature>
<proteinExistence type="inferred from homology"/>
<feature type="binding site" evidence="10">
    <location>
        <position position="645"/>
    </location>
    <ligand>
        <name>Zn(2+)</name>
        <dbReference type="ChEBI" id="CHEBI:29105"/>
        <note>catalytic</note>
    </ligand>
</feature>
<feature type="binding site" evidence="10">
    <location>
        <position position="643"/>
    </location>
    <ligand>
        <name>Zn(2+)</name>
        <dbReference type="ChEBI" id="CHEBI:29105"/>
        <note>catalytic</note>
    </ligand>
</feature>
<comment type="catalytic activity">
    <reaction evidence="10">
        <text>5-methyltetrahydropteroyltri-L-glutamate + L-homocysteine = tetrahydropteroyltri-L-glutamate + L-methionine</text>
        <dbReference type="Rhea" id="RHEA:21196"/>
        <dbReference type="ChEBI" id="CHEBI:57844"/>
        <dbReference type="ChEBI" id="CHEBI:58140"/>
        <dbReference type="ChEBI" id="CHEBI:58199"/>
        <dbReference type="ChEBI" id="CHEBI:58207"/>
        <dbReference type="EC" id="2.1.1.14"/>
    </reaction>
</comment>
<evidence type="ECO:0000256" key="9">
    <source>
        <dbReference type="ARBA" id="ARBA00023167"/>
    </source>
</evidence>